<feature type="region of interest" description="Disordered" evidence="2">
    <location>
        <begin position="48"/>
        <end position="90"/>
    </location>
</feature>
<proteinExistence type="predicted"/>
<protein>
    <recommendedName>
        <fullName evidence="3">Schwannomin interacting protein 1 C-terminal domain-containing protein</fullName>
    </recommendedName>
</protein>
<dbReference type="InterPro" id="IPR015649">
    <property type="entry name" value="SCHIP_1_C"/>
</dbReference>
<feature type="compositionally biased region" description="Polar residues" evidence="2">
    <location>
        <begin position="460"/>
        <end position="471"/>
    </location>
</feature>
<dbReference type="GO" id="GO:0035332">
    <property type="term" value="P:positive regulation of hippo signaling"/>
    <property type="evidence" value="ECO:0007669"/>
    <property type="project" value="TreeGrafter"/>
</dbReference>
<keyword evidence="5" id="KW-1185">Reference proteome</keyword>
<dbReference type="GO" id="GO:0030054">
    <property type="term" value="C:cell junction"/>
    <property type="evidence" value="ECO:0007669"/>
    <property type="project" value="TreeGrafter"/>
</dbReference>
<reference evidence="4" key="1">
    <citation type="submission" date="2021-06" db="EMBL/GenBank/DDBJ databases">
        <authorList>
            <person name="Hodson N. C."/>
            <person name="Mongue J. A."/>
            <person name="Jaron S. K."/>
        </authorList>
    </citation>
    <scope>NUCLEOTIDE SEQUENCE</scope>
</reference>
<evidence type="ECO:0000313" key="4">
    <source>
        <dbReference type="EMBL" id="CAG7785463.1"/>
    </source>
</evidence>
<feature type="domain" description="Schwannomin interacting protein 1 C-terminal" evidence="3">
    <location>
        <begin position="559"/>
        <end position="779"/>
    </location>
</feature>
<gene>
    <name evidence="4" type="ORF">AFUS01_LOCUS24086</name>
</gene>
<dbReference type="InterPro" id="IPR039045">
    <property type="entry name" value="SCHIP_1"/>
</dbReference>
<evidence type="ECO:0000313" key="5">
    <source>
        <dbReference type="Proteomes" id="UP000708208"/>
    </source>
</evidence>
<dbReference type="GO" id="GO:0005886">
    <property type="term" value="C:plasma membrane"/>
    <property type="evidence" value="ECO:0007669"/>
    <property type="project" value="TreeGrafter"/>
</dbReference>
<sequence length="797" mass="87805">MLVQSGNNRNHYQAEVNSSSLQSNFAALPPRSSGESEVWSVGAISNSVNNQSGLTNSPSSPPPAESDSVNNNNHNTNNNSSKDSSAHRAVNNSCNNDNECASVILSELDLVASVNISLLKKSNPVTASFSVVSGSSSGAVSCSTPVGTVTTVPVSDGVCSQSPPGPPSSELRGDIKSVTTTNSLVGIPTTGAAVTTAPANPGASKSEKMSDAYLSGVKPETLKNNNNNLRQGPLSAPNTPETMRKHQMLLRRDLPALSHSMIVPHVSAKKEKMEFNQMMMKMNERDRPLSYHGRSSDSNSSPCILSAPVNKRHVGSSSSAARTRKEATLFNRRSMPSPYLENRFREKFDVSALDTNLPRIDLEAIENHLRLAREEERKHLSSRLKLNVVEKSSFIKDSLTQTFQPYLLNKKARGFRGSVDQDEDPGRRRDSGQRTEPSRRAGRSESDNCVAASHVPYSHYAQTRSSNSSKRGNPDLPDDRNRYRPWNGNGGANGLGPTLKWPMLQNASRTWTSDTKDAFYGRRWGRNNPDEDESCESTDEDEDITGRFNRVISIRGSCRRSDREEIRRRLALESEDVNEKPSGRKPSLHSRLQSSMNLQICFMNETASDSESPNSDTEAKNQHQPASLPHVKAQPGNGNDSNGGLSGEVPSEDFYARQARLQAEARQALSQAKEMARLQMAQEREQRLTSPITDMVKNSLLKVGVTLPPERRRVSRQLLTEMNVAQLQVIVNDLHTHIEVLNETLVSMLLERDDLHMEQDSMLVDIEDLTRYLAAKDNSPHQSLPLIAPSRNLLGKK</sequence>
<evidence type="ECO:0000256" key="1">
    <source>
        <dbReference type="ARBA" id="ARBA00023054"/>
    </source>
</evidence>
<dbReference type="Proteomes" id="UP000708208">
    <property type="component" value="Unassembled WGS sequence"/>
</dbReference>
<feature type="region of interest" description="Disordered" evidence="2">
    <location>
        <begin position="414"/>
        <end position="500"/>
    </location>
</feature>
<dbReference type="Pfam" id="PF10148">
    <property type="entry name" value="SCHIP-1_C"/>
    <property type="match status" value="1"/>
</dbReference>
<keyword evidence="1" id="KW-0175">Coiled coil</keyword>
<feature type="compositionally biased region" description="Acidic residues" evidence="2">
    <location>
        <begin position="530"/>
        <end position="541"/>
    </location>
</feature>
<feature type="compositionally biased region" description="Low complexity" evidence="2">
    <location>
        <begin position="66"/>
        <end position="83"/>
    </location>
</feature>
<name>A0A8J2L0P6_9HEXA</name>
<dbReference type="OrthoDB" id="6260144at2759"/>
<dbReference type="EMBL" id="CAJVCH010297293">
    <property type="protein sequence ID" value="CAG7785463.1"/>
    <property type="molecule type" value="Genomic_DNA"/>
</dbReference>
<dbReference type="PANTHER" id="PTHR13103:SF2">
    <property type="entry name" value="IQCJ-SCHIP1 READTHROUGH TRANSCRIPT PROTEIN-RELATED"/>
    <property type="match status" value="1"/>
</dbReference>
<feature type="compositionally biased region" description="Basic and acidic residues" evidence="2">
    <location>
        <begin position="424"/>
        <end position="446"/>
    </location>
</feature>
<feature type="compositionally biased region" description="Polar residues" evidence="2">
    <location>
        <begin position="606"/>
        <end position="616"/>
    </location>
</feature>
<comment type="caution">
    <text evidence="4">The sequence shown here is derived from an EMBL/GenBank/DDBJ whole genome shotgun (WGS) entry which is preliminary data.</text>
</comment>
<organism evidence="4 5">
    <name type="scientific">Allacma fusca</name>
    <dbReference type="NCBI Taxonomy" id="39272"/>
    <lineage>
        <taxon>Eukaryota</taxon>
        <taxon>Metazoa</taxon>
        <taxon>Ecdysozoa</taxon>
        <taxon>Arthropoda</taxon>
        <taxon>Hexapoda</taxon>
        <taxon>Collembola</taxon>
        <taxon>Symphypleona</taxon>
        <taxon>Sminthuridae</taxon>
        <taxon>Allacma</taxon>
    </lineage>
</organism>
<feature type="region of interest" description="Disordered" evidence="2">
    <location>
        <begin position="220"/>
        <end position="240"/>
    </location>
</feature>
<dbReference type="AlphaFoldDB" id="A0A8J2L0P6"/>
<feature type="region of interest" description="Disordered" evidence="2">
    <location>
        <begin position="606"/>
        <end position="650"/>
    </location>
</feature>
<evidence type="ECO:0000256" key="2">
    <source>
        <dbReference type="SAM" id="MobiDB-lite"/>
    </source>
</evidence>
<feature type="compositionally biased region" description="Polar residues" evidence="2">
    <location>
        <begin position="222"/>
        <end position="240"/>
    </location>
</feature>
<feature type="region of interest" description="Disordered" evidence="2">
    <location>
        <begin position="522"/>
        <end position="541"/>
    </location>
</feature>
<dbReference type="PANTHER" id="PTHR13103">
    <property type="entry name" value="SCHWANNOMIN INTERACTING PROTEIN 1"/>
    <property type="match status" value="1"/>
</dbReference>
<evidence type="ECO:0000259" key="3">
    <source>
        <dbReference type="Pfam" id="PF10148"/>
    </source>
</evidence>
<accession>A0A8J2L0P6</accession>